<dbReference type="Pfam" id="PF12483">
    <property type="entry name" value="GIDE"/>
    <property type="match status" value="1"/>
</dbReference>
<evidence type="ECO:0000259" key="15">
    <source>
        <dbReference type="Pfam" id="PF12483"/>
    </source>
</evidence>
<feature type="region of interest" description="Disordered" evidence="13">
    <location>
        <begin position="383"/>
        <end position="432"/>
    </location>
</feature>
<dbReference type="PANTHER" id="PTHR12183:SF4">
    <property type="entry name" value="MITOCHONDRIAL UBIQUITIN LIGASE ACTIVATOR OF NFKB 1"/>
    <property type="match status" value="1"/>
</dbReference>
<evidence type="ECO:0000256" key="1">
    <source>
        <dbReference type="ARBA" id="ARBA00000900"/>
    </source>
</evidence>
<keyword evidence="7" id="KW-0863">Zinc-finger</keyword>
<keyword evidence="11 14" id="KW-0472">Membrane</keyword>
<dbReference type="GO" id="GO:0008270">
    <property type="term" value="F:zinc ion binding"/>
    <property type="evidence" value="ECO:0007669"/>
    <property type="project" value="UniProtKB-KW"/>
</dbReference>
<evidence type="ECO:0000256" key="14">
    <source>
        <dbReference type="SAM" id="Phobius"/>
    </source>
</evidence>
<organism evidence="16">
    <name type="scientific">Xenopus tropicalis</name>
    <name type="common">Western clawed frog</name>
    <name type="synonym">Silurana tropicalis</name>
    <dbReference type="NCBI Taxonomy" id="8364"/>
    <lineage>
        <taxon>Eukaryota</taxon>
        <taxon>Metazoa</taxon>
        <taxon>Chordata</taxon>
        <taxon>Craniata</taxon>
        <taxon>Vertebrata</taxon>
        <taxon>Euteleostomi</taxon>
        <taxon>Amphibia</taxon>
        <taxon>Batrachia</taxon>
        <taxon>Anura</taxon>
        <taxon>Pipoidea</taxon>
        <taxon>Pipidae</taxon>
        <taxon>Xenopodinae</taxon>
        <taxon>Xenopus</taxon>
        <taxon>Silurana</taxon>
    </lineage>
</organism>
<feature type="transmembrane region" description="Helical" evidence="14">
    <location>
        <begin position="269"/>
        <end position="289"/>
    </location>
</feature>
<keyword evidence="10 14" id="KW-1133">Transmembrane helix</keyword>
<keyword evidence="9" id="KW-0862">Zinc</keyword>
<evidence type="ECO:0000256" key="12">
    <source>
        <dbReference type="SAM" id="Coils"/>
    </source>
</evidence>
<feature type="domain" description="E3 Ubiquitin ligase MUL1-like" evidence="15">
    <location>
        <begin position="127"/>
        <end position="283"/>
    </location>
</feature>
<evidence type="ECO:0000256" key="8">
    <source>
        <dbReference type="ARBA" id="ARBA00022786"/>
    </source>
</evidence>
<dbReference type="GO" id="GO:0016567">
    <property type="term" value="P:protein ubiquitination"/>
    <property type="evidence" value="ECO:0007669"/>
    <property type="project" value="InterPro"/>
</dbReference>
<accession>A0A803J8C8</accession>
<evidence type="ECO:0000256" key="4">
    <source>
        <dbReference type="ARBA" id="ARBA00022679"/>
    </source>
</evidence>
<dbReference type="GeneTree" id="ENSGT00390000012141"/>
<dbReference type="Ensembl" id="ENSXETT00000105225">
    <property type="protein sequence ID" value="ENSXETP00000104111"/>
    <property type="gene ID" value="ENSXETG00000006837"/>
</dbReference>
<keyword evidence="5 14" id="KW-0812">Transmembrane</keyword>
<comment type="catalytic activity">
    <reaction evidence="1">
        <text>S-ubiquitinyl-[E2 ubiquitin-conjugating enzyme]-L-cysteine + [acceptor protein]-L-lysine = [E2 ubiquitin-conjugating enzyme]-L-cysteine + N(6)-ubiquitinyl-[acceptor protein]-L-lysine.</text>
        <dbReference type="EC" id="2.3.2.27"/>
    </reaction>
</comment>
<dbReference type="GO" id="GO:0061630">
    <property type="term" value="F:ubiquitin protein ligase activity"/>
    <property type="evidence" value="ECO:0007669"/>
    <property type="project" value="UniProtKB-EC"/>
</dbReference>
<dbReference type="FunCoup" id="A0A803J8C8">
    <property type="interactions" value="845"/>
</dbReference>
<evidence type="ECO:0000256" key="2">
    <source>
        <dbReference type="ARBA" id="ARBA00004141"/>
    </source>
</evidence>
<dbReference type="AlphaFoldDB" id="A0A803J8C8"/>
<dbReference type="PANTHER" id="PTHR12183">
    <property type="entry name" value="MITOCHONDRIAL UBIQUITIN LIGASE ACTIVATOR OF NFKB 1"/>
    <property type="match status" value="1"/>
</dbReference>
<keyword evidence="4" id="KW-0808">Transferase</keyword>
<dbReference type="Bgee" id="ENSXETG00000006837">
    <property type="expression patterns" value="Expressed in neurula embryo and 13 other cell types or tissues"/>
</dbReference>
<keyword evidence="8" id="KW-0833">Ubl conjugation pathway</keyword>
<dbReference type="InterPro" id="IPR022170">
    <property type="entry name" value="MUL1-like"/>
</dbReference>
<reference evidence="16" key="2">
    <citation type="submission" date="2021-03" db="UniProtKB">
        <authorList>
            <consortium name="Ensembl"/>
        </authorList>
    </citation>
    <scope>IDENTIFICATION</scope>
</reference>
<comment type="subcellular location">
    <subcellularLocation>
        <location evidence="2">Membrane</location>
        <topology evidence="2">Multi-pass membrane protein</topology>
    </subcellularLocation>
</comment>
<name>A0A803J8C8_XENTR</name>
<sequence>MPSVLNAPARCRDPEVGAFFDLVPSWLLDMETGGRPSVGQVILLGASSAITALFYSIYRHKYRSVQALKEAKRFSLTDDLQAVLSDLPGKCVPYAVIEGAVTSVKEVLSSQYVENCRGVIQRLSLKEHKMVWNRTTHLWNDHEKIIHQRSNTVPFDLAPEESGGAGVSVRVVRPLEAVDLGLETVYEKFYPAVQSFPNILGHYMTGERPKGVQETEEMLKLGAAITGIGELVLDNKTIKLQPPKAGLCYYLSGTDFPGLLERQEGQMRWWRILSIVFGAATCVTLFFILRRQYRHRKEKHQLQNLQREFEESRARQRVQQEQHNEEEVRNPCVAEANGAGVSYFLLVVLFLLDSLPGPRLLELSLQVLELVLLLAMAVLAPEDEEEGDAGGGAEHDAEDPPPGASAPSCLSRSPGKSGAAQVVTQPALGAAA</sequence>
<dbReference type="EC" id="2.3.2.27" evidence="3"/>
<evidence type="ECO:0000256" key="13">
    <source>
        <dbReference type="SAM" id="MobiDB-lite"/>
    </source>
</evidence>
<feature type="coiled-coil region" evidence="12">
    <location>
        <begin position="295"/>
        <end position="322"/>
    </location>
</feature>
<evidence type="ECO:0000313" key="16">
    <source>
        <dbReference type="Ensembl" id="ENSXETP00000104111"/>
    </source>
</evidence>
<proteinExistence type="predicted"/>
<gene>
    <name evidence="16" type="primary">mul1</name>
</gene>
<evidence type="ECO:0000256" key="11">
    <source>
        <dbReference type="ARBA" id="ARBA00023136"/>
    </source>
</evidence>
<dbReference type="InterPro" id="IPR051652">
    <property type="entry name" value="MDM2_MDM4_MUL1"/>
</dbReference>
<evidence type="ECO:0000256" key="6">
    <source>
        <dbReference type="ARBA" id="ARBA00022723"/>
    </source>
</evidence>
<protein>
    <recommendedName>
        <fullName evidence="3">RING-type E3 ubiquitin transferase</fullName>
        <ecNumber evidence="3">2.3.2.27</ecNumber>
    </recommendedName>
</protein>
<evidence type="ECO:0000256" key="3">
    <source>
        <dbReference type="ARBA" id="ARBA00012483"/>
    </source>
</evidence>
<evidence type="ECO:0000256" key="5">
    <source>
        <dbReference type="ARBA" id="ARBA00022692"/>
    </source>
</evidence>
<dbReference type="GO" id="GO:0016020">
    <property type="term" value="C:membrane"/>
    <property type="evidence" value="ECO:0007669"/>
    <property type="project" value="UniProtKB-SubCell"/>
</dbReference>
<keyword evidence="12" id="KW-0175">Coiled coil</keyword>
<evidence type="ECO:0000256" key="9">
    <source>
        <dbReference type="ARBA" id="ARBA00022833"/>
    </source>
</evidence>
<dbReference type="Xenbase" id="XB-GENE-5884886">
    <property type="gene designation" value="mul1"/>
</dbReference>
<evidence type="ECO:0000256" key="10">
    <source>
        <dbReference type="ARBA" id="ARBA00022989"/>
    </source>
</evidence>
<keyword evidence="6" id="KW-0479">Metal-binding</keyword>
<reference evidence="16" key="1">
    <citation type="journal article" date="2010" name="Science">
        <title>The genome of the Western clawed frog Xenopus tropicalis.</title>
        <authorList>
            <person name="Hellsten U."/>
            <person name="Harland R.M."/>
            <person name="Gilchrist M.J."/>
            <person name="Hendrix D."/>
            <person name="Jurka J."/>
            <person name="Kapitonov V."/>
            <person name="Ovcharenko I."/>
            <person name="Putnam N.H."/>
            <person name="Shu S."/>
            <person name="Taher L."/>
            <person name="Blitz I.L."/>
            <person name="Blumberg B."/>
            <person name="Dichmann D.S."/>
            <person name="Dubchak I."/>
            <person name="Amaya E."/>
            <person name="Detter J.C."/>
            <person name="Fletcher R."/>
            <person name="Gerhard D.S."/>
            <person name="Goodstein D."/>
            <person name="Graves T."/>
            <person name="Grigoriev I.V."/>
            <person name="Grimwood J."/>
            <person name="Kawashima T."/>
            <person name="Lindquist E."/>
            <person name="Lucas S.M."/>
            <person name="Mead P.E."/>
            <person name="Mitros T."/>
            <person name="Ogino H."/>
            <person name="Ohta Y."/>
            <person name="Poliakov A.V."/>
            <person name="Pollet N."/>
            <person name="Robert J."/>
            <person name="Salamov A."/>
            <person name="Sater A.K."/>
            <person name="Schmutz J."/>
            <person name="Terry A."/>
            <person name="Vize P.D."/>
            <person name="Warren W.C."/>
            <person name="Wells D."/>
            <person name="Wills A."/>
            <person name="Wilson R.K."/>
            <person name="Zimmerman L.B."/>
            <person name="Zorn A.M."/>
            <person name="Grainger R."/>
            <person name="Grammer T."/>
            <person name="Khokha M.K."/>
            <person name="Richardson P.M."/>
            <person name="Rokhsar D.S."/>
        </authorList>
    </citation>
    <scope>NUCLEOTIDE SEQUENCE [LARGE SCALE GENOMIC DNA]</scope>
    <source>
        <strain evidence="16">Nigerian</strain>
    </source>
</reference>
<dbReference type="InParanoid" id="A0A803J8C8"/>
<evidence type="ECO:0000256" key="7">
    <source>
        <dbReference type="ARBA" id="ARBA00022771"/>
    </source>
</evidence>